<organism evidence="3 4">
    <name type="scientific">Paenibacillus crassostreae</name>
    <dbReference type="NCBI Taxonomy" id="1763538"/>
    <lineage>
        <taxon>Bacteria</taxon>
        <taxon>Bacillati</taxon>
        <taxon>Bacillota</taxon>
        <taxon>Bacilli</taxon>
        <taxon>Bacillales</taxon>
        <taxon>Paenibacillaceae</taxon>
        <taxon>Paenibacillus</taxon>
    </lineage>
</organism>
<dbReference type="OrthoDB" id="2599781at2"/>
<evidence type="ECO:0000259" key="2">
    <source>
        <dbReference type="Pfam" id="PF14285"/>
    </source>
</evidence>
<keyword evidence="1" id="KW-1133">Transmembrane helix</keyword>
<comment type="caution">
    <text evidence="3">The sequence shown here is derived from an EMBL/GenBank/DDBJ whole genome shotgun (WGS) entry which is preliminary data.</text>
</comment>
<dbReference type="KEGG" id="pcx:LPB68_01545"/>
<evidence type="ECO:0000256" key="1">
    <source>
        <dbReference type="SAM" id="Phobius"/>
    </source>
</evidence>
<keyword evidence="1" id="KW-0472">Membrane</keyword>
<keyword evidence="4" id="KW-1185">Reference proteome</keyword>
<name>A0A167DVH9_9BACL</name>
<protein>
    <recommendedName>
        <fullName evidence="2">DUF4367 domain-containing protein</fullName>
    </recommendedName>
</protein>
<dbReference type="EMBL" id="LSFN01000014">
    <property type="protein sequence ID" value="OAB74824.1"/>
    <property type="molecule type" value="Genomic_DNA"/>
</dbReference>
<evidence type="ECO:0000313" key="3">
    <source>
        <dbReference type="EMBL" id="OAB74824.1"/>
    </source>
</evidence>
<gene>
    <name evidence="3" type="ORF">PNBC_12410</name>
</gene>
<dbReference type="STRING" id="1763538.LPB68_01545"/>
<dbReference type="Proteomes" id="UP000077134">
    <property type="component" value="Unassembled WGS sequence"/>
</dbReference>
<dbReference type="InterPro" id="IPR025377">
    <property type="entry name" value="DUF4367"/>
</dbReference>
<keyword evidence="1" id="KW-0812">Transmembrane</keyword>
<feature type="domain" description="DUF4367" evidence="2">
    <location>
        <begin position="171"/>
        <end position="264"/>
    </location>
</feature>
<dbReference type="RefSeq" id="WP_068658514.1">
    <property type="nucleotide sequence ID" value="NZ_CP017770.1"/>
</dbReference>
<proteinExistence type="predicted"/>
<accession>A0A167DVH9</accession>
<dbReference type="AlphaFoldDB" id="A0A167DVH9"/>
<reference evidence="3 4" key="1">
    <citation type="submission" date="2016-02" db="EMBL/GenBank/DDBJ databases">
        <title>Paenibacillus sp. LPB0068, isolated from Crassostrea gigas.</title>
        <authorList>
            <person name="Shin S.-K."/>
            <person name="Yi H."/>
        </authorList>
    </citation>
    <scope>NUCLEOTIDE SEQUENCE [LARGE SCALE GENOMIC DNA]</scope>
    <source>
        <strain evidence="3 4">LPB0068</strain>
    </source>
</reference>
<evidence type="ECO:0000313" key="4">
    <source>
        <dbReference type="Proteomes" id="UP000077134"/>
    </source>
</evidence>
<feature type="transmembrane region" description="Helical" evidence="1">
    <location>
        <begin position="52"/>
        <end position="70"/>
    </location>
</feature>
<dbReference type="Pfam" id="PF14285">
    <property type="entry name" value="DUF4367"/>
    <property type="match status" value="1"/>
</dbReference>
<sequence length="266" mass="29836">MNNERFDQWFDDTFEQSVSTTSLTSDESKKQSWQKVQVEIHKLNKSKKRKRHFQLAGIVAASVAAGSIIFNPPAVTQAISPVFQSIKNLGNGVVNIIVETYSQPNLDEAITAPPPENYPEDPNNPSATLHSISEDKSYVLTMEEVQDNISFIYPDFQKIPERFQLMSSEMADLTSGQKADSITMTYRTTNGEPMRIMLQSFSERQMGSSSSGSLETEILTLNNDIEVFFTPGRFNDVQFIYNGLSVRIFGNVSKEELIAITESLPN</sequence>